<protein>
    <submittedName>
        <fullName evidence="1">Uncharacterized protein</fullName>
    </submittedName>
</protein>
<evidence type="ECO:0000313" key="2">
    <source>
        <dbReference type="Proteomes" id="UP000826212"/>
    </source>
</evidence>
<name>A0AC61NBY7_9BACT</name>
<keyword evidence="2" id="KW-1185">Reference proteome</keyword>
<dbReference type="EMBL" id="CP081303">
    <property type="protein sequence ID" value="QZE12985.1"/>
    <property type="molecule type" value="Genomic_DNA"/>
</dbReference>
<sequence length="157" mass="18716">MLNKFRLLLISFLLLIVSSVTAQVTKGELEIIKSELKTEKKDLVRKNMNLVSDEADIFWPIYNKYQNEKSVIMDQRIKILKKYADEYLIIKEDDAKKIALEQFKLSKKATALRQKYFKIISKKMSPVYAIRFLQIDRQIDLLVEMKIYENMPLMQYR</sequence>
<dbReference type="Proteomes" id="UP000826212">
    <property type="component" value="Chromosome"/>
</dbReference>
<evidence type="ECO:0000313" key="1">
    <source>
        <dbReference type="EMBL" id="QZE12985.1"/>
    </source>
</evidence>
<proteinExistence type="predicted"/>
<accession>A0AC61NBY7</accession>
<reference evidence="1" key="1">
    <citation type="submission" date="2021-08" db="EMBL/GenBank/DDBJ databases">
        <title>Novel anaerobic bacterium isolated from sea squirt in East Sea, Republic of Korea.</title>
        <authorList>
            <person name="Nguyen T.H."/>
            <person name="Li Z."/>
            <person name="Lee Y.-J."/>
            <person name="Ko J."/>
            <person name="Kim S.-G."/>
        </authorList>
    </citation>
    <scope>NUCLEOTIDE SEQUENCE</scope>
    <source>
        <strain evidence="1">KCTC 25031</strain>
    </source>
</reference>
<organism evidence="1 2">
    <name type="scientific">Halosquirtibacter laminarini</name>
    <dbReference type="NCBI Taxonomy" id="3374600"/>
    <lineage>
        <taxon>Bacteria</taxon>
        <taxon>Pseudomonadati</taxon>
        <taxon>Bacteroidota</taxon>
        <taxon>Bacteroidia</taxon>
        <taxon>Marinilabiliales</taxon>
        <taxon>Prolixibacteraceae</taxon>
        <taxon>Halosquirtibacter</taxon>
    </lineage>
</organism>
<gene>
    <name evidence="1" type="ORF">K4L44_10330</name>
</gene>